<protein>
    <recommendedName>
        <fullName evidence="4">Lipoprotein</fullName>
    </recommendedName>
</protein>
<name>I0BBI2_9BACL</name>
<evidence type="ECO:0000256" key="1">
    <source>
        <dbReference type="SAM" id="SignalP"/>
    </source>
</evidence>
<keyword evidence="1" id="KW-0732">Signal</keyword>
<organism evidence="2 3">
    <name type="scientific">Paenibacillus mucilaginosus K02</name>
    <dbReference type="NCBI Taxonomy" id="997761"/>
    <lineage>
        <taxon>Bacteria</taxon>
        <taxon>Bacillati</taxon>
        <taxon>Bacillota</taxon>
        <taxon>Bacilli</taxon>
        <taxon>Bacillales</taxon>
        <taxon>Paenibacillaceae</taxon>
        <taxon>Paenibacillus</taxon>
    </lineage>
</organism>
<dbReference type="EMBL" id="CP003422">
    <property type="protein sequence ID" value="AFH59729.1"/>
    <property type="molecule type" value="Genomic_DNA"/>
</dbReference>
<evidence type="ECO:0008006" key="4">
    <source>
        <dbReference type="Google" id="ProtNLM"/>
    </source>
</evidence>
<evidence type="ECO:0000313" key="3">
    <source>
        <dbReference type="Proteomes" id="UP000007392"/>
    </source>
</evidence>
<sequence>MTKRTHRTFTLALVLAGAAVLAAGCTGDSVTIPTPDGGKAVISGDKEVSTITTDQGKVTLSGENQLPEGFPKDIPIPGKAAIQASMKSEGKEGGEVYTVAYEIEQPFEETKSGVESFFKSSGYTESTRLTDEAIFLIAGKKEGLSLHFTVSKDMESDRTTNVTIVHEVNK</sequence>
<accession>I0BBI2</accession>
<dbReference type="OrthoDB" id="2603354at2"/>
<feature type="chain" id="PRO_5003624598" description="Lipoprotein" evidence="1">
    <location>
        <begin position="23"/>
        <end position="170"/>
    </location>
</feature>
<dbReference type="RefSeq" id="WP_014649322.1">
    <property type="nucleotide sequence ID" value="NC_017672.3"/>
</dbReference>
<dbReference type="HOGENOM" id="CLU_1569164_0_0_9"/>
<dbReference type="KEGG" id="pmw:B2K_03135"/>
<dbReference type="PATRIC" id="fig|997761.3.peg.624"/>
<dbReference type="PROSITE" id="PS51257">
    <property type="entry name" value="PROKAR_LIPOPROTEIN"/>
    <property type="match status" value="1"/>
</dbReference>
<proteinExistence type="predicted"/>
<feature type="signal peptide" evidence="1">
    <location>
        <begin position="1"/>
        <end position="22"/>
    </location>
</feature>
<reference evidence="2 3" key="1">
    <citation type="submission" date="2013-06" db="EMBL/GenBank/DDBJ databases">
        <title>Complete genome sequence of Paenibacillus mucilaginosus K02.</title>
        <authorList>
            <person name="Xiao B."/>
            <person name="Sun L."/>
            <person name="Xiao L."/>
            <person name="Lian B."/>
        </authorList>
    </citation>
    <scope>NUCLEOTIDE SEQUENCE [LARGE SCALE GENOMIC DNA]</scope>
    <source>
        <strain evidence="2 3">K02</strain>
    </source>
</reference>
<gene>
    <name evidence="2" type="ORF">B2K_03135</name>
</gene>
<dbReference type="AlphaFoldDB" id="I0BBI2"/>
<evidence type="ECO:0000313" key="2">
    <source>
        <dbReference type="EMBL" id="AFH59729.1"/>
    </source>
</evidence>
<dbReference type="Proteomes" id="UP000007392">
    <property type="component" value="Chromosome"/>
</dbReference>